<dbReference type="AlphaFoldDB" id="A0A397UCH2"/>
<keyword evidence="1" id="KW-0472">Membrane</keyword>
<feature type="transmembrane region" description="Helical" evidence="1">
    <location>
        <begin position="23"/>
        <end position="45"/>
    </location>
</feature>
<gene>
    <name evidence="2" type="ORF">C2G38_486954</name>
</gene>
<sequence length="88" mass="10211">MIIRVCQITNIICSCSINHFSRFLIVIKCLVFILFNLMPFINALYCSYENCKISDKLIAGQAIKDKQENFIIKSATSYMHFLYNDNCT</sequence>
<evidence type="ECO:0000313" key="2">
    <source>
        <dbReference type="EMBL" id="RIB06767.1"/>
    </source>
</evidence>
<protein>
    <submittedName>
        <fullName evidence="2">Uncharacterized protein</fullName>
    </submittedName>
</protein>
<reference evidence="2 3" key="1">
    <citation type="submission" date="2018-06" db="EMBL/GenBank/DDBJ databases">
        <title>Comparative genomics reveals the genomic features of Rhizophagus irregularis, R. cerebriforme, R. diaphanum and Gigaspora rosea, and their symbiotic lifestyle signature.</title>
        <authorList>
            <person name="Morin E."/>
            <person name="San Clemente H."/>
            <person name="Chen E.C.H."/>
            <person name="De La Providencia I."/>
            <person name="Hainaut M."/>
            <person name="Kuo A."/>
            <person name="Kohler A."/>
            <person name="Murat C."/>
            <person name="Tang N."/>
            <person name="Roy S."/>
            <person name="Loubradou J."/>
            <person name="Henrissat B."/>
            <person name="Grigoriev I.V."/>
            <person name="Corradi N."/>
            <person name="Roux C."/>
            <person name="Martin F.M."/>
        </authorList>
    </citation>
    <scope>NUCLEOTIDE SEQUENCE [LARGE SCALE GENOMIC DNA]</scope>
    <source>
        <strain evidence="2 3">DAOM 194757</strain>
    </source>
</reference>
<proteinExistence type="predicted"/>
<dbReference type="Proteomes" id="UP000266673">
    <property type="component" value="Unassembled WGS sequence"/>
</dbReference>
<organism evidence="2 3">
    <name type="scientific">Gigaspora rosea</name>
    <dbReference type="NCBI Taxonomy" id="44941"/>
    <lineage>
        <taxon>Eukaryota</taxon>
        <taxon>Fungi</taxon>
        <taxon>Fungi incertae sedis</taxon>
        <taxon>Mucoromycota</taxon>
        <taxon>Glomeromycotina</taxon>
        <taxon>Glomeromycetes</taxon>
        <taxon>Diversisporales</taxon>
        <taxon>Gigasporaceae</taxon>
        <taxon>Gigaspora</taxon>
    </lineage>
</organism>
<accession>A0A397UCH2</accession>
<name>A0A397UCH2_9GLOM</name>
<keyword evidence="1" id="KW-1133">Transmembrane helix</keyword>
<keyword evidence="3" id="KW-1185">Reference proteome</keyword>
<dbReference type="PROSITE" id="PS51257">
    <property type="entry name" value="PROKAR_LIPOPROTEIN"/>
    <property type="match status" value="1"/>
</dbReference>
<evidence type="ECO:0000256" key="1">
    <source>
        <dbReference type="SAM" id="Phobius"/>
    </source>
</evidence>
<comment type="caution">
    <text evidence="2">The sequence shown here is derived from an EMBL/GenBank/DDBJ whole genome shotgun (WGS) entry which is preliminary data.</text>
</comment>
<keyword evidence="1" id="KW-0812">Transmembrane</keyword>
<evidence type="ECO:0000313" key="3">
    <source>
        <dbReference type="Proteomes" id="UP000266673"/>
    </source>
</evidence>
<dbReference type="EMBL" id="QKWP01001762">
    <property type="protein sequence ID" value="RIB06767.1"/>
    <property type="molecule type" value="Genomic_DNA"/>
</dbReference>